<dbReference type="Gene3D" id="3.90.930.1">
    <property type="match status" value="1"/>
</dbReference>
<sequence length="756" mass="89219">MKITKVLYSIGLCLLVCLTVFLSAFSTADQTDLTRIIVKCLSRYEQLKEVTPKTKEMMDSWLPDRGVRSKYAILKSIAGMDILESATGIEVFREGPHQGQINYYSSKMGYYNPEFLNEVNRTLKTLFEDPEFKENAKILYESRFRKLLKTYYAAYQILHLKYNSQSVEFTRLKEIYLEAMHGNHSPGAFLREYDREVYHAMQDRGYDIAESNTALSFWLRRNIDGTDTQFLDLLKMVFNNLETIIENDTLHIRDLEDKDGLKHQIGVDKPFTGVAINRYPTGVKIYEANFVEGARREFRVWNRQGTMVEEVRFEDGIPYKMTWDYVGNLKVVQDHILKGNTWEMISHTNYSQDGRKIFLKEYENKQEIRETHWYPDGSIMEEKNYENNQRIWKIWDHNGNEIIRGEMQLIDTVDIKELVLKENMLYKTGTDKPFTGVMTFAGELDYGRGGKWRTIPGTSKSMATLVFGKFDGPYTIWHENNGSKKSERTLKTNPRGEINEDGIYTNWYKNGQKESERDKNRETRWYESGQIAYEKSNDGFTEWYENGQVRDKLIKGYNRTSLRNSWFENGEKQAKLVMFRGDVLRAKAWDEHGNVLEEVQPVTDDNRNKIKSFTENFITLLKKRNYRKLEELIMPFEKIYGVFAIMFREKEVSEAEIRSKSVEYDKSRLKFMRYFKDTFDKHEIGKIELIKYDLSILNADGSQENIKWPNSINYVPEPAKYSLAKIDVFFYRNNKLDHIRITLISIDNQWYLIPDY</sequence>
<dbReference type="Pfam" id="PF07661">
    <property type="entry name" value="MORN_2"/>
    <property type="match status" value="1"/>
</dbReference>
<feature type="signal peptide" evidence="1">
    <location>
        <begin position="1"/>
        <end position="28"/>
    </location>
</feature>
<reference evidence="2" key="1">
    <citation type="submission" date="2022-11" db="EMBL/GenBank/DDBJ databases">
        <title>The characterization of three novel Bacteroidetes species and genomic analysis of their roles in tidal elemental geochemical cycles.</title>
        <authorList>
            <person name="Ma K.-J."/>
        </authorList>
    </citation>
    <scope>NUCLEOTIDE SEQUENCE</scope>
    <source>
        <strain evidence="2">M415</strain>
    </source>
</reference>
<evidence type="ECO:0000313" key="2">
    <source>
        <dbReference type="EMBL" id="MCX2718476.1"/>
    </source>
</evidence>
<evidence type="ECO:0000256" key="1">
    <source>
        <dbReference type="SAM" id="SignalP"/>
    </source>
</evidence>
<evidence type="ECO:0008006" key="4">
    <source>
        <dbReference type="Google" id="ProtNLM"/>
    </source>
</evidence>
<feature type="chain" id="PRO_5042097474" description="Antitoxin component YwqK of the YwqJK toxin-antitoxin module" evidence="1">
    <location>
        <begin position="29"/>
        <end position="756"/>
    </location>
</feature>
<proteinExistence type="predicted"/>
<keyword evidence="3" id="KW-1185">Reference proteome</keyword>
<dbReference type="EMBL" id="JAPFQP010000001">
    <property type="protein sequence ID" value="MCX2718476.1"/>
    <property type="molecule type" value="Genomic_DNA"/>
</dbReference>
<protein>
    <recommendedName>
        <fullName evidence="4">Antitoxin component YwqK of the YwqJK toxin-antitoxin module</fullName>
    </recommendedName>
</protein>
<dbReference type="Proteomes" id="UP001207116">
    <property type="component" value="Unassembled WGS sequence"/>
</dbReference>
<organism evidence="2 3">
    <name type="scientific">Lentiprolixibacter aurantiacus</name>
    <dbReference type="NCBI Taxonomy" id="2993939"/>
    <lineage>
        <taxon>Bacteria</taxon>
        <taxon>Pseudomonadati</taxon>
        <taxon>Bacteroidota</taxon>
        <taxon>Flavobacteriia</taxon>
        <taxon>Flavobacteriales</taxon>
        <taxon>Flavobacteriaceae</taxon>
        <taxon>Lentiprolixibacter</taxon>
    </lineage>
</organism>
<dbReference type="AlphaFoldDB" id="A0AAE3MJJ1"/>
<keyword evidence="1" id="KW-0732">Signal</keyword>
<comment type="caution">
    <text evidence="2">The sequence shown here is derived from an EMBL/GenBank/DDBJ whole genome shotgun (WGS) entry which is preliminary data.</text>
</comment>
<evidence type="ECO:0000313" key="3">
    <source>
        <dbReference type="Proteomes" id="UP001207116"/>
    </source>
</evidence>
<accession>A0AAE3MJJ1</accession>
<dbReference type="RefSeq" id="WP_266010580.1">
    <property type="nucleotide sequence ID" value="NZ_JAPFQP010000001.1"/>
</dbReference>
<dbReference type="InterPro" id="IPR011652">
    <property type="entry name" value="MORN_2"/>
</dbReference>
<gene>
    <name evidence="2" type="ORF">OO016_02565</name>
</gene>
<name>A0AAE3MJJ1_9FLAO</name>